<organism evidence="2">
    <name type="scientific">marine sediment metagenome</name>
    <dbReference type="NCBI Taxonomy" id="412755"/>
    <lineage>
        <taxon>unclassified sequences</taxon>
        <taxon>metagenomes</taxon>
        <taxon>ecological metagenomes</taxon>
    </lineage>
</organism>
<gene>
    <name evidence="2" type="ORF">S03H2_16465</name>
</gene>
<accession>X1F7J5</accession>
<evidence type="ECO:0000256" key="1">
    <source>
        <dbReference type="SAM" id="Phobius"/>
    </source>
</evidence>
<feature type="transmembrane region" description="Helical" evidence="1">
    <location>
        <begin position="59"/>
        <end position="77"/>
    </location>
</feature>
<protein>
    <submittedName>
        <fullName evidence="2">Uncharacterized protein</fullName>
    </submittedName>
</protein>
<feature type="transmembrane region" description="Helical" evidence="1">
    <location>
        <begin position="30"/>
        <end position="47"/>
    </location>
</feature>
<comment type="caution">
    <text evidence="2">The sequence shown here is derived from an EMBL/GenBank/DDBJ whole genome shotgun (WGS) entry which is preliminary data.</text>
</comment>
<keyword evidence="1" id="KW-0472">Membrane</keyword>
<sequence>MELFKQAIGFVLLIIAVKMIAALPEVRRMGVLYFAVVLGFCIWMWSSWVDYNTKLSRKWLIRIIATVLAVAAGWAFLPAPAGERIPWQQYDSDVIKAALTQERPVLIKFTARGLSPAYQTYPP</sequence>
<dbReference type="AlphaFoldDB" id="X1F7J5"/>
<reference evidence="2" key="1">
    <citation type="journal article" date="2014" name="Front. Microbiol.">
        <title>High frequency of phylogenetically diverse reductive dehalogenase-homologous genes in deep subseafloor sedimentary metagenomes.</title>
        <authorList>
            <person name="Kawai M."/>
            <person name="Futagami T."/>
            <person name="Toyoda A."/>
            <person name="Takaki Y."/>
            <person name="Nishi S."/>
            <person name="Hori S."/>
            <person name="Arai W."/>
            <person name="Tsubouchi T."/>
            <person name="Morono Y."/>
            <person name="Uchiyama I."/>
            <person name="Ito T."/>
            <person name="Fujiyama A."/>
            <person name="Inagaki F."/>
            <person name="Takami H."/>
        </authorList>
    </citation>
    <scope>NUCLEOTIDE SEQUENCE</scope>
    <source>
        <strain evidence="2">Expedition CK06-06</strain>
    </source>
</reference>
<dbReference type="EMBL" id="BARU01008411">
    <property type="protein sequence ID" value="GAH40907.1"/>
    <property type="molecule type" value="Genomic_DNA"/>
</dbReference>
<keyword evidence="1" id="KW-0812">Transmembrane</keyword>
<proteinExistence type="predicted"/>
<feature type="transmembrane region" description="Helical" evidence="1">
    <location>
        <begin position="6"/>
        <end position="23"/>
    </location>
</feature>
<evidence type="ECO:0000313" key="2">
    <source>
        <dbReference type="EMBL" id="GAH40907.1"/>
    </source>
</evidence>
<name>X1F7J5_9ZZZZ</name>
<keyword evidence="1" id="KW-1133">Transmembrane helix</keyword>